<dbReference type="Pfam" id="PF02771">
    <property type="entry name" value="Acyl-CoA_dh_N"/>
    <property type="match status" value="1"/>
</dbReference>
<feature type="domain" description="Acyl-CoA dehydrogenase C-terminal" evidence="4">
    <location>
        <begin position="245"/>
        <end position="373"/>
    </location>
</feature>
<keyword evidence="6" id="KW-1185">Reference proteome</keyword>
<dbReference type="SUPFAM" id="SSF56645">
    <property type="entry name" value="Acyl-CoA dehydrogenase NM domain-like"/>
    <property type="match status" value="1"/>
</dbReference>
<dbReference type="InterPro" id="IPR050741">
    <property type="entry name" value="Acyl-CoA_dehydrogenase"/>
</dbReference>
<dbReference type="InterPro" id="IPR013786">
    <property type="entry name" value="AcylCoA_DH/ox_N"/>
</dbReference>
<dbReference type="InterPro" id="IPR046373">
    <property type="entry name" value="Acyl-CoA_Oxase/DH_mid-dom_sf"/>
</dbReference>
<accession>A0A0J6J9T9</accession>
<dbReference type="GO" id="GO:0033539">
    <property type="term" value="P:fatty acid beta-oxidation using acyl-CoA dehydrogenase"/>
    <property type="evidence" value="ECO:0007669"/>
    <property type="project" value="TreeGrafter"/>
</dbReference>
<comment type="similarity">
    <text evidence="2">Belongs to the HpaH/HsaA monooxygenase family.</text>
</comment>
<dbReference type="GO" id="GO:0003995">
    <property type="term" value="F:acyl-CoA dehydrogenase activity"/>
    <property type="evidence" value="ECO:0007669"/>
    <property type="project" value="TreeGrafter"/>
</dbReference>
<dbReference type="PANTHER" id="PTHR48083">
    <property type="entry name" value="MEDIUM-CHAIN SPECIFIC ACYL-COA DEHYDROGENASE, MITOCHONDRIAL-RELATED"/>
    <property type="match status" value="1"/>
</dbReference>
<dbReference type="Gene3D" id="1.10.540.10">
    <property type="entry name" value="Acyl-CoA dehydrogenase/oxidase, N-terminal domain"/>
    <property type="match status" value="1"/>
</dbReference>
<evidence type="ECO:0000256" key="1">
    <source>
        <dbReference type="ARBA" id="ARBA00023002"/>
    </source>
</evidence>
<keyword evidence="5" id="KW-0503">Monooxygenase</keyword>
<dbReference type="PIRSF" id="PIRSF016578">
    <property type="entry name" value="HsaA"/>
    <property type="match status" value="1"/>
</dbReference>
<evidence type="ECO:0000259" key="4">
    <source>
        <dbReference type="Pfam" id="PF08028"/>
    </source>
</evidence>
<dbReference type="RefSeq" id="WP_048358074.1">
    <property type="nucleotide sequence ID" value="NZ_FNUD01000002.1"/>
</dbReference>
<protein>
    <submittedName>
        <fullName evidence="5">3-hydroxy-9,10-secoandrosta-1,3,5(10)-triene-9,17-dione monooxygenase</fullName>
    </submittedName>
</protein>
<dbReference type="InterPro" id="IPR036250">
    <property type="entry name" value="AcylCo_DH-like_C"/>
</dbReference>
<dbReference type="EMBL" id="FNUD01000002">
    <property type="protein sequence ID" value="SEE94171.1"/>
    <property type="molecule type" value="Genomic_DNA"/>
</dbReference>
<dbReference type="AlphaFoldDB" id="A0A0J6J9T9"/>
<dbReference type="OrthoDB" id="7316074at2"/>
<comment type="caution">
    <text evidence="5">The sequence shown here is derived from an EMBL/GenBank/DDBJ whole genome shotgun (WGS) entry which is preliminary data.</text>
</comment>
<dbReference type="SUPFAM" id="SSF47203">
    <property type="entry name" value="Acyl-CoA dehydrogenase C-terminal domain-like"/>
    <property type="match status" value="1"/>
</dbReference>
<sequence>MDQIREKSPIELELLQRARNLIPALKSRSAQADKDCKLPDETVRDMQEAGLFRALQPKIWGGHEVDLRTFFEIQMTLAEGCMSTAWVFGVVGVHPWQLARYPVEAQRDVWGEDSSVLVASTYMPVAKVTPVKGGYQVSGRWGFSSGSQHAQWCLLGGIVPQDETGPTEHGTFLIPASDYRIEQNWDVLGLRGSGSHDIVVEDVFVPAHRVQRTNNYSIEATPGRLTNTNPMYSIPFAQVFARAVSTSALGALQGAINEFRDNAAKHIGKHGAKTAEDPAAQAAVADAIITVDSLKLVLMRNYGHLLALAASGEYPDVETRLLYRYQSSHVTNVCADRVSDLLRCMAASGLYNTNPVARFFRDLHQARGHIANNEAAYRRSYGLVQLGLPNADPFV</sequence>
<dbReference type="InterPro" id="IPR013107">
    <property type="entry name" value="Acyl-CoA_DH_C"/>
</dbReference>
<dbReference type="InterPro" id="IPR037069">
    <property type="entry name" value="AcylCoA_DH/ox_N_sf"/>
</dbReference>
<evidence type="ECO:0000313" key="6">
    <source>
        <dbReference type="Proteomes" id="UP000183613"/>
    </source>
</evidence>
<dbReference type="Pfam" id="PF08028">
    <property type="entry name" value="Acyl-CoA_dh_2"/>
    <property type="match status" value="1"/>
</dbReference>
<organism evidence="5 6">
    <name type="scientific">Pseudomonas deceptionensis</name>
    <dbReference type="NCBI Taxonomy" id="882211"/>
    <lineage>
        <taxon>Bacteria</taxon>
        <taxon>Pseudomonadati</taxon>
        <taxon>Pseudomonadota</taxon>
        <taxon>Gammaproteobacteria</taxon>
        <taxon>Pseudomonadales</taxon>
        <taxon>Pseudomonadaceae</taxon>
        <taxon>Pseudomonas</taxon>
    </lineage>
</organism>
<proteinExistence type="inferred from homology"/>
<evidence type="ECO:0000313" key="5">
    <source>
        <dbReference type="EMBL" id="SEE94171.1"/>
    </source>
</evidence>
<evidence type="ECO:0000259" key="3">
    <source>
        <dbReference type="Pfam" id="PF02771"/>
    </source>
</evidence>
<dbReference type="GO" id="GO:0016712">
    <property type="term" value="F:oxidoreductase activity, acting on paired donors, with incorporation or reduction of molecular oxygen, reduced flavin or flavoprotein as one donor, and incorporation of one atom of oxygen"/>
    <property type="evidence" value="ECO:0007669"/>
    <property type="project" value="TreeGrafter"/>
</dbReference>
<dbReference type="PANTHER" id="PTHR48083:SF19">
    <property type="entry name" value="FLAVIN-DEPENDENT MONOOXYGENASE, OXYGENASE SUBUNIT HSAA"/>
    <property type="match status" value="1"/>
</dbReference>
<dbReference type="InterPro" id="IPR009100">
    <property type="entry name" value="AcylCoA_DH/oxidase_NM_dom_sf"/>
</dbReference>
<keyword evidence="1" id="KW-0560">Oxidoreductase</keyword>
<dbReference type="Gene3D" id="2.40.110.10">
    <property type="entry name" value="Butyryl-CoA Dehydrogenase, subunit A, domain 2"/>
    <property type="match status" value="1"/>
</dbReference>
<reference evidence="5" key="1">
    <citation type="submission" date="2016-10" db="EMBL/GenBank/DDBJ databases">
        <authorList>
            <person name="Varghese N."/>
            <person name="Submissions S."/>
        </authorList>
    </citation>
    <scope>NUCLEOTIDE SEQUENCE [LARGE SCALE GENOMIC DNA]</scope>
    <source>
        <strain evidence="5">LMG 25555</strain>
    </source>
</reference>
<dbReference type="GO" id="GO:0050660">
    <property type="term" value="F:flavin adenine dinucleotide binding"/>
    <property type="evidence" value="ECO:0007669"/>
    <property type="project" value="InterPro"/>
</dbReference>
<name>A0A0J6J9T9_PSEDM</name>
<dbReference type="Proteomes" id="UP000183613">
    <property type="component" value="Unassembled WGS sequence"/>
</dbReference>
<dbReference type="Gene3D" id="1.20.140.10">
    <property type="entry name" value="Butyryl-CoA Dehydrogenase, subunit A, domain 3"/>
    <property type="match status" value="1"/>
</dbReference>
<dbReference type="PATRIC" id="fig|882211.3.peg.89"/>
<evidence type="ECO:0000256" key="2">
    <source>
        <dbReference type="ARBA" id="ARBA00049661"/>
    </source>
</evidence>
<feature type="domain" description="Acyl-CoA dehydrogenase/oxidase N-terminal" evidence="3">
    <location>
        <begin position="25"/>
        <end position="110"/>
    </location>
</feature>
<gene>
    <name evidence="5" type="ORF">SAMN04489800_2986</name>
</gene>
<dbReference type="GO" id="GO:0005737">
    <property type="term" value="C:cytoplasm"/>
    <property type="evidence" value="ECO:0007669"/>
    <property type="project" value="TreeGrafter"/>
</dbReference>